<dbReference type="PIRSF" id="PIRSF006402">
    <property type="entry name" value="UCP006402_thioredoxin"/>
    <property type="match status" value="1"/>
</dbReference>
<dbReference type="PANTHER" id="PTHR42899">
    <property type="entry name" value="SPERMATOGENESIS-ASSOCIATED PROTEIN 20"/>
    <property type="match status" value="1"/>
</dbReference>
<dbReference type="InterPro" id="IPR008928">
    <property type="entry name" value="6-hairpin_glycosidase_sf"/>
</dbReference>
<reference evidence="3" key="1">
    <citation type="submission" date="2018-06" db="EMBL/GenBank/DDBJ databases">
        <authorList>
            <person name="Zhirakovskaya E."/>
        </authorList>
    </citation>
    <scope>NUCLEOTIDE SEQUENCE</scope>
</reference>
<evidence type="ECO:0000256" key="1">
    <source>
        <dbReference type="SAM" id="Phobius"/>
    </source>
</evidence>
<dbReference type="InterPro" id="IPR024705">
    <property type="entry name" value="Ssp411"/>
</dbReference>
<gene>
    <name evidence="3" type="ORF">MNBD_GAMMA04-1123</name>
</gene>
<feature type="domain" description="Spermatogenesis-associated protein 20-like TRX" evidence="2">
    <location>
        <begin position="55"/>
        <end position="205"/>
    </location>
</feature>
<dbReference type="GO" id="GO:0005975">
    <property type="term" value="P:carbohydrate metabolic process"/>
    <property type="evidence" value="ECO:0007669"/>
    <property type="project" value="InterPro"/>
</dbReference>
<dbReference type="EMBL" id="UOFB01000404">
    <property type="protein sequence ID" value="VAW49865.1"/>
    <property type="molecule type" value="Genomic_DNA"/>
</dbReference>
<proteinExistence type="predicted"/>
<dbReference type="SUPFAM" id="SSF52833">
    <property type="entry name" value="Thioredoxin-like"/>
    <property type="match status" value="1"/>
</dbReference>
<dbReference type="SUPFAM" id="SSF48208">
    <property type="entry name" value="Six-hairpin glycosidases"/>
    <property type="match status" value="1"/>
</dbReference>
<dbReference type="InterPro" id="IPR036249">
    <property type="entry name" value="Thioredoxin-like_sf"/>
</dbReference>
<keyword evidence="1" id="KW-0472">Membrane</keyword>
<organism evidence="3">
    <name type="scientific">hydrothermal vent metagenome</name>
    <dbReference type="NCBI Taxonomy" id="652676"/>
    <lineage>
        <taxon>unclassified sequences</taxon>
        <taxon>metagenomes</taxon>
        <taxon>ecological metagenomes</taxon>
    </lineage>
</organism>
<accession>A0A3B0W205</accession>
<dbReference type="Gene3D" id="3.40.30.10">
    <property type="entry name" value="Glutaredoxin"/>
    <property type="match status" value="1"/>
</dbReference>
<name>A0A3B0W205_9ZZZZ</name>
<dbReference type="PANTHER" id="PTHR42899:SF1">
    <property type="entry name" value="SPERMATOGENESIS-ASSOCIATED PROTEIN 20"/>
    <property type="match status" value="1"/>
</dbReference>
<dbReference type="Pfam" id="PF03190">
    <property type="entry name" value="Thioredox_DsbH"/>
    <property type="match status" value="1"/>
</dbReference>
<dbReference type="AlphaFoldDB" id="A0A3B0W205"/>
<evidence type="ECO:0000313" key="3">
    <source>
        <dbReference type="EMBL" id="VAW49865.1"/>
    </source>
</evidence>
<sequence>MIHPTPRDRRQTTTQSKEGFHRPLLTTYASTWMLFSTLLFLLATLSVNSIASTQNALHQHDSPYLAMHGKDPVHWQIWNATILKRATAENKLIFISSGYFSCHWCHVMHRESYLDPLTAKTLNQHFISVKIDRELNPELDKVLIEFSQRATGQAGWPQHVVLTPDGYPFAAFIYLSNKDFNTTLSNIITLWNEHPNQIQKLAKNFLPPPAPAISQPLSVRQFQTQLLQQLAHREDDFSGGLTSRQGSSKFPHAPLLQSLLNSPTLPKATKEWLILTLDQMQSQHLMDHIHGGFYRYTIDPEWQTPHFEKMAYTNALLAKLYFQAGTRFQRPDYITTAQQTLTYLNEHLYNPATQLYQSSQSAIDAKNQEGGDYLWTKEALQKALSPTDFALIQTEWHLEQLAPYELGWLPKPPSKISPAQWQRIRHALQTPAKQIPIDSKSILSWNGLILSAYAQAYQTLNTPNIRQKGDALAKRLNQLIQQKNPPRALSQQGNPMGHATLEDYAFIYQGLKDWQTTTETSYAPQIAALEKTILRQFLNATGWQYQAIPLLPGQQSHWQMKDDAIPSPAAIVSCLKPEALSFASASLLKDPIAYASYTQPLTQCGQTVRRTAQPTSSNQY</sequence>
<dbReference type="InterPro" id="IPR004879">
    <property type="entry name" value="Ssp411-like_TRX"/>
</dbReference>
<keyword evidence="1" id="KW-0812">Transmembrane</keyword>
<evidence type="ECO:0000259" key="2">
    <source>
        <dbReference type="Pfam" id="PF03190"/>
    </source>
</evidence>
<keyword evidence="1" id="KW-1133">Transmembrane helix</keyword>
<protein>
    <submittedName>
        <fullName evidence="3">Uncharacterized protein YyaL</fullName>
    </submittedName>
</protein>
<feature type="transmembrane region" description="Helical" evidence="1">
    <location>
        <begin position="25"/>
        <end position="45"/>
    </location>
</feature>